<comment type="caution">
    <text evidence="9">Lacks conserved residue(s) required for the propagation of feature annotation.</text>
</comment>
<comment type="caution">
    <text evidence="12">The sequence shown here is derived from an EMBL/GenBank/DDBJ whole genome shotgun (WGS) entry which is preliminary data.</text>
</comment>
<feature type="domain" description="Carbohydrate kinase PfkB" evidence="11">
    <location>
        <begin position="4"/>
        <end position="291"/>
    </location>
</feature>
<feature type="binding site" evidence="9">
    <location>
        <position position="279"/>
    </location>
    <ligand>
        <name>K(+)</name>
        <dbReference type="ChEBI" id="CHEBI:29103"/>
    </ligand>
</feature>
<feature type="binding site" evidence="9">
    <location>
        <position position="245"/>
    </location>
    <ligand>
        <name>K(+)</name>
        <dbReference type="ChEBI" id="CHEBI:29103"/>
    </ligand>
</feature>
<comment type="activity regulation">
    <text evidence="9">Activated by a monovalent cation that binds near, but not in, the active site. The most likely occupant of the site in vivo is potassium. Ion binding induces a conformational change that may alter substrate affinity.</text>
</comment>
<feature type="binding site" evidence="9">
    <location>
        <position position="139"/>
    </location>
    <ligand>
        <name>substrate</name>
    </ligand>
</feature>
<sequence length="329" mass="32992">MRARVTVVGSINADTSLRLVSLPLPGETVLARDAARSLGGKGANQAVAAARAGADVRMIGAVGVHDGEHLAGALAAEGVDTALLTRAELPSGQALVLLDDAGENSIIVVAGANAAIEDAVVRRACAELARGDVLVLQHEVPVATSRLAAATASAAGATVVWNAAPAPTSAADLIEHVDLLVVNEHELDAVTRLLGVEPSGPEQDVAAVSARLGTDVVCTLGPAGALVYRSGTLARVPAPSVTAVDTTAAGDTFVGYLAASWHLPLPDAVRRATEAGALAVTRHGAAPSIPTLAEVERRLAAARAGSSASSQTSSTTLSQTISQTGRNIP</sequence>
<dbReference type="PRINTS" id="PR00990">
    <property type="entry name" value="RIBOKINASE"/>
</dbReference>
<dbReference type="Pfam" id="PF00294">
    <property type="entry name" value="PfkB"/>
    <property type="match status" value="1"/>
</dbReference>
<comment type="subcellular location">
    <subcellularLocation>
        <location evidence="9">Cytoplasm</location>
    </subcellularLocation>
</comment>
<feature type="binding site" evidence="9">
    <location>
        <begin position="12"/>
        <end position="14"/>
    </location>
    <ligand>
        <name>substrate</name>
    </ligand>
</feature>
<evidence type="ECO:0000256" key="4">
    <source>
        <dbReference type="ARBA" id="ARBA00022777"/>
    </source>
</evidence>
<feature type="binding site" evidence="9">
    <location>
        <position position="183"/>
    </location>
    <ligand>
        <name>ATP</name>
        <dbReference type="ChEBI" id="CHEBI:30616"/>
    </ligand>
</feature>
<dbReference type="PANTHER" id="PTHR10584:SF166">
    <property type="entry name" value="RIBOKINASE"/>
    <property type="match status" value="1"/>
</dbReference>
<dbReference type="PANTHER" id="PTHR10584">
    <property type="entry name" value="SUGAR KINASE"/>
    <property type="match status" value="1"/>
</dbReference>
<dbReference type="RefSeq" id="WP_377189681.1">
    <property type="nucleotide sequence ID" value="NZ_JBHUOG010000002.1"/>
</dbReference>
<comment type="function">
    <text evidence="9">Catalyzes the phosphorylation of ribose at O-5 in a reaction requiring ATP and magnesium. The resulting D-ribose-5-phosphate can then be used either for sythesis of nucleotides, histidine, and tryptophan, or as a component of the pentose phosphate pathway.</text>
</comment>
<dbReference type="EMBL" id="JBHUOG010000002">
    <property type="protein sequence ID" value="MFD2797045.1"/>
    <property type="molecule type" value="Genomic_DNA"/>
</dbReference>
<feature type="binding site" evidence="9">
    <location>
        <position position="251"/>
    </location>
    <ligand>
        <name>substrate</name>
    </ligand>
</feature>
<feature type="binding site" evidence="9">
    <location>
        <position position="282"/>
    </location>
    <ligand>
        <name>K(+)</name>
        <dbReference type="ChEBI" id="CHEBI:29103"/>
    </ligand>
</feature>
<dbReference type="HAMAP" id="MF_01987">
    <property type="entry name" value="Ribokinase"/>
    <property type="match status" value="1"/>
</dbReference>
<protein>
    <recommendedName>
        <fullName evidence="9">Ribokinase</fullName>
        <shortName evidence="9">RK</shortName>
        <ecNumber evidence="9">2.7.1.15</ecNumber>
    </recommendedName>
</protein>
<dbReference type="InterPro" id="IPR011611">
    <property type="entry name" value="PfkB_dom"/>
</dbReference>
<keyword evidence="13" id="KW-1185">Reference proteome</keyword>
<accession>A0ABW5W2E5</accession>
<proteinExistence type="inferred from homology"/>
<comment type="cofactor">
    <cofactor evidence="9">
        <name>Mg(2+)</name>
        <dbReference type="ChEBI" id="CHEBI:18420"/>
    </cofactor>
    <text evidence="9">Requires a divalent cation, most likely magnesium in vivo, as an electrophilic catalyst to aid phosphoryl group transfer. It is the chelate of the metal and the nucleotide that is the actual substrate.</text>
</comment>
<evidence type="ECO:0000259" key="11">
    <source>
        <dbReference type="Pfam" id="PF00294"/>
    </source>
</evidence>
<keyword evidence="2 9" id="KW-0479">Metal-binding</keyword>
<evidence type="ECO:0000313" key="13">
    <source>
        <dbReference type="Proteomes" id="UP001597479"/>
    </source>
</evidence>
<keyword evidence="7 9" id="KW-0630">Potassium</keyword>
<name>A0ABW5W2E5_9MICO</name>
<keyword evidence="3 9" id="KW-0547">Nucleotide-binding</keyword>
<evidence type="ECO:0000256" key="6">
    <source>
        <dbReference type="ARBA" id="ARBA00022842"/>
    </source>
</evidence>
<keyword evidence="5 9" id="KW-0067">ATP-binding</keyword>
<keyword evidence="8 9" id="KW-0119">Carbohydrate metabolism</keyword>
<feature type="active site" description="Proton acceptor" evidence="9">
    <location>
        <position position="251"/>
    </location>
</feature>
<keyword evidence="1 9" id="KW-0808">Transferase</keyword>
<evidence type="ECO:0000256" key="10">
    <source>
        <dbReference type="SAM" id="MobiDB-lite"/>
    </source>
</evidence>
<dbReference type="InterPro" id="IPR002139">
    <property type="entry name" value="Ribo/fructo_kinase"/>
</dbReference>
<feature type="binding site" evidence="9">
    <location>
        <begin position="40"/>
        <end position="44"/>
    </location>
    <ligand>
        <name>substrate</name>
    </ligand>
</feature>
<dbReference type="InterPro" id="IPR029056">
    <property type="entry name" value="Ribokinase-like"/>
</dbReference>
<dbReference type="GO" id="GO:0004747">
    <property type="term" value="F:ribokinase activity"/>
    <property type="evidence" value="ECO:0007669"/>
    <property type="project" value="UniProtKB-EC"/>
</dbReference>
<dbReference type="Gene3D" id="3.40.1190.20">
    <property type="match status" value="1"/>
</dbReference>
<feature type="binding site" evidence="9">
    <location>
        <position position="288"/>
    </location>
    <ligand>
        <name>K(+)</name>
        <dbReference type="ChEBI" id="CHEBI:29103"/>
    </ligand>
</feature>
<keyword evidence="6 9" id="KW-0460">Magnesium</keyword>
<keyword evidence="9" id="KW-0963">Cytoplasm</keyword>
<feature type="binding site" evidence="9">
    <location>
        <begin position="219"/>
        <end position="224"/>
    </location>
    <ligand>
        <name>ATP</name>
        <dbReference type="ChEBI" id="CHEBI:30616"/>
    </ligand>
</feature>
<dbReference type="CDD" id="cd01174">
    <property type="entry name" value="ribokinase"/>
    <property type="match status" value="1"/>
</dbReference>
<keyword evidence="4 9" id="KW-0418">Kinase</keyword>
<evidence type="ECO:0000256" key="3">
    <source>
        <dbReference type="ARBA" id="ARBA00022741"/>
    </source>
</evidence>
<evidence type="ECO:0000256" key="1">
    <source>
        <dbReference type="ARBA" id="ARBA00022679"/>
    </source>
</evidence>
<comment type="similarity">
    <text evidence="9">Belongs to the carbohydrate kinase PfkB family. Ribokinase subfamily.</text>
</comment>
<feature type="binding site" evidence="9">
    <location>
        <begin position="250"/>
        <end position="251"/>
    </location>
    <ligand>
        <name>ATP</name>
        <dbReference type="ChEBI" id="CHEBI:30616"/>
    </ligand>
</feature>
<dbReference type="InterPro" id="IPR011877">
    <property type="entry name" value="Ribokinase"/>
</dbReference>
<evidence type="ECO:0000256" key="7">
    <source>
        <dbReference type="ARBA" id="ARBA00022958"/>
    </source>
</evidence>
<evidence type="ECO:0000256" key="9">
    <source>
        <dbReference type="HAMAP-Rule" id="MF_01987"/>
    </source>
</evidence>
<evidence type="ECO:0000256" key="8">
    <source>
        <dbReference type="ARBA" id="ARBA00023277"/>
    </source>
</evidence>
<evidence type="ECO:0000313" key="12">
    <source>
        <dbReference type="EMBL" id="MFD2797045.1"/>
    </source>
</evidence>
<evidence type="ECO:0000256" key="5">
    <source>
        <dbReference type="ARBA" id="ARBA00022840"/>
    </source>
</evidence>
<organism evidence="12 13">
    <name type="scientific">Promicromonospora vindobonensis</name>
    <dbReference type="NCBI Taxonomy" id="195748"/>
    <lineage>
        <taxon>Bacteria</taxon>
        <taxon>Bacillati</taxon>
        <taxon>Actinomycetota</taxon>
        <taxon>Actinomycetes</taxon>
        <taxon>Micrococcales</taxon>
        <taxon>Promicromonosporaceae</taxon>
        <taxon>Promicromonospora</taxon>
    </lineage>
</organism>
<feature type="binding site" evidence="9">
    <location>
        <position position="247"/>
    </location>
    <ligand>
        <name>K(+)</name>
        <dbReference type="ChEBI" id="CHEBI:29103"/>
    </ligand>
</feature>
<reference evidence="13" key="1">
    <citation type="journal article" date="2019" name="Int. J. Syst. Evol. Microbiol.">
        <title>The Global Catalogue of Microorganisms (GCM) 10K type strain sequencing project: providing services to taxonomists for standard genome sequencing and annotation.</title>
        <authorList>
            <consortium name="The Broad Institute Genomics Platform"/>
            <consortium name="The Broad Institute Genome Sequencing Center for Infectious Disease"/>
            <person name="Wu L."/>
            <person name="Ma J."/>
        </authorList>
    </citation>
    <scope>NUCLEOTIDE SEQUENCE [LARGE SCALE GENOMIC DNA]</scope>
    <source>
        <strain evidence="13">CCM 7044</strain>
    </source>
</reference>
<comment type="catalytic activity">
    <reaction evidence="9">
        <text>D-ribose + ATP = D-ribose 5-phosphate + ADP + H(+)</text>
        <dbReference type="Rhea" id="RHEA:13697"/>
        <dbReference type="ChEBI" id="CHEBI:15378"/>
        <dbReference type="ChEBI" id="CHEBI:30616"/>
        <dbReference type="ChEBI" id="CHEBI:47013"/>
        <dbReference type="ChEBI" id="CHEBI:78346"/>
        <dbReference type="ChEBI" id="CHEBI:456216"/>
        <dbReference type="EC" id="2.7.1.15"/>
    </reaction>
</comment>
<feature type="binding site" evidence="9">
    <location>
        <position position="284"/>
    </location>
    <ligand>
        <name>K(+)</name>
        <dbReference type="ChEBI" id="CHEBI:29103"/>
    </ligand>
</feature>
<feature type="region of interest" description="Disordered" evidence="10">
    <location>
        <begin position="303"/>
        <end position="329"/>
    </location>
</feature>
<comment type="pathway">
    <text evidence="9">Carbohydrate metabolism; D-ribose degradation; D-ribose 5-phosphate from beta-D-ribopyranose: step 2/2.</text>
</comment>
<dbReference type="SUPFAM" id="SSF53613">
    <property type="entry name" value="Ribokinase-like"/>
    <property type="match status" value="1"/>
</dbReference>
<gene>
    <name evidence="9" type="primary">rbsK</name>
    <name evidence="12" type="ORF">ACFS27_26040</name>
</gene>
<comment type="subunit">
    <text evidence="9">Homodimer.</text>
</comment>
<dbReference type="Proteomes" id="UP001597479">
    <property type="component" value="Unassembled WGS sequence"/>
</dbReference>
<evidence type="ECO:0000256" key="2">
    <source>
        <dbReference type="ARBA" id="ARBA00022723"/>
    </source>
</evidence>
<dbReference type="EC" id="2.7.1.15" evidence="9"/>